<dbReference type="InterPro" id="IPR008727">
    <property type="entry name" value="PAAR_motif"/>
</dbReference>
<evidence type="ECO:0000313" key="2">
    <source>
        <dbReference type="Proteomes" id="UP000664417"/>
    </source>
</evidence>
<dbReference type="Pfam" id="PF05488">
    <property type="entry name" value="PAAR_motif"/>
    <property type="match status" value="1"/>
</dbReference>
<evidence type="ECO:0000313" key="1">
    <source>
        <dbReference type="EMBL" id="MBO1320465.1"/>
    </source>
</evidence>
<gene>
    <name evidence="1" type="ORF">J3U88_18460</name>
</gene>
<keyword evidence="2" id="KW-1185">Reference proteome</keyword>
<dbReference type="EMBL" id="JAFREP010000017">
    <property type="protein sequence ID" value="MBO1320465.1"/>
    <property type="molecule type" value="Genomic_DNA"/>
</dbReference>
<proteinExistence type="predicted"/>
<sequence length="300" mass="29616">MGIPATPRPEPATRPTNALHDVANGINAVVTLPHQGIMLVNEGFAKATNVVAQALPSFPAATLGSLAIGAPHAHVAHPPSGPPPIPPTPLPSIGSVMLGTSVQVLINGMPAARSGDIGLAPTCCGLPPFFEITTGSSKVFIGGARAARAGDITFHCKPVPSSNPAARGAAAAAQKAMKGLMFAGMAASALGAVGDGIEAVQADNSHMAAALGINAGMATAQLAADAAAMAATASMGKDLAVPPGTPGMITMGSPNVLIGGFPMPSWMDIAKGLLKLVKGLRSRKQGTAGRSRCAGCPGGK</sequence>
<comment type="caution">
    <text evidence="1">The sequence shown here is derived from an EMBL/GenBank/DDBJ whole genome shotgun (WGS) entry which is preliminary data.</text>
</comment>
<accession>A0A8J7QHR0</accession>
<organism evidence="1 2">
    <name type="scientific">Acanthopleuribacter pedis</name>
    <dbReference type="NCBI Taxonomy" id="442870"/>
    <lineage>
        <taxon>Bacteria</taxon>
        <taxon>Pseudomonadati</taxon>
        <taxon>Acidobacteriota</taxon>
        <taxon>Holophagae</taxon>
        <taxon>Acanthopleuribacterales</taxon>
        <taxon>Acanthopleuribacteraceae</taxon>
        <taxon>Acanthopleuribacter</taxon>
    </lineage>
</organism>
<name>A0A8J7QHR0_9BACT</name>
<dbReference type="AlphaFoldDB" id="A0A8J7QHR0"/>
<dbReference type="Gene3D" id="2.60.200.60">
    <property type="match status" value="1"/>
</dbReference>
<dbReference type="CDD" id="cd14740">
    <property type="entry name" value="PAAR_4"/>
    <property type="match status" value="1"/>
</dbReference>
<dbReference type="Proteomes" id="UP000664417">
    <property type="component" value="Unassembled WGS sequence"/>
</dbReference>
<reference evidence="1" key="1">
    <citation type="submission" date="2021-03" db="EMBL/GenBank/DDBJ databases">
        <authorList>
            <person name="Wang G."/>
        </authorList>
    </citation>
    <scope>NUCLEOTIDE SEQUENCE</scope>
    <source>
        <strain evidence="1">KCTC 12899</strain>
    </source>
</reference>
<dbReference type="RefSeq" id="WP_207860420.1">
    <property type="nucleotide sequence ID" value="NZ_JAFREP010000017.1"/>
</dbReference>
<protein>
    <submittedName>
        <fullName evidence="1">PAAR domain-containing protein</fullName>
    </submittedName>
</protein>